<accession>A0A4D9F3T7</accession>
<comment type="caution">
    <text evidence="1">The sequence shown here is derived from an EMBL/GenBank/DDBJ whole genome shotgun (WGS) entry which is preliminary data.</text>
</comment>
<protein>
    <submittedName>
        <fullName evidence="1">Atrial natriuretic peptide-converting enzyme</fullName>
    </submittedName>
</protein>
<dbReference type="Proteomes" id="UP000297703">
    <property type="component" value="Unassembled WGS sequence"/>
</dbReference>
<dbReference type="EMBL" id="QXTE01000006">
    <property type="protein sequence ID" value="TFK15143.1"/>
    <property type="molecule type" value="Genomic_DNA"/>
</dbReference>
<evidence type="ECO:0000313" key="1">
    <source>
        <dbReference type="EMBL" id="TFK15143.1"/>
    </source>
</evidence>
<reference evidence="1 2" key="2">
    <citation type="submission" date="2019-04" db="EMBL/GenBank/DDBJ databases">
        <title>The genome sequence of big-headed turtle.</title>
        <authorList>
            <person name="Gong S."/>
        </authorList>
    </citation>
    <scope>NUCLEOTIDE SEQUENCE [LARGE SCALE GENOMIC DNA]</scope>
    <source>
        <strain evidence="1">DO16091913</strain>
        <tissue evidence="1">Muscle</tissue>
    </source>
</reference>
<name>A0A4D9F3T7_9SAUR</name>
<evidence type="ECO:0000313" key="2">
    <source>
        <dbReference type="Proteomes" id="UP000297703"/>
    </source>
</evidence>
<proteinExistence type="predicted"/>
<gene>
    <name evidence="1" type="ORF">DR999_PMT01435</name>
</gene>
<reference evidence="1 2" key="1">
    <citation type="submission" date="2019-04" db="EMBL/GenBank/DDBJ databases">
        <title>Draft genome of the big-headed turtle Platysternon megacephalum.</title>
        <authorList>
            <person name="Gong S."/>
        </authorList>
    </citation>
    <scope>NUCLEOTIDE SEQUENCE [LARGE SCALE GENOMIC DNA]</scope>
    <source>
        <strain evidence="1">DO16091913</strain>
        <tissue evidence="1">Muscle</tissue>
    </source>
</reference>
<dbReference type="AlphaFoldDB" id="A0A4D9F3T7"/>
<keyword evidence="2" id="KW-1185">Reference proteome</keyword>
<organism evidence="1 2">
    <name type="scientific">Platysternon megacephalum</name>
    <name type="common">big-headed turtle</name>
    <dbReference type="NCBI Taxonomy" id="55544"/>
    <lineage>
        <taxon>Eukaryota</taxon>
        <taxon>Metazoa</taxon>
        <taxon>Chordata</taxon>
        <taxon>Craniata</taxon>
        <taxon>Vertebrata</taxon>
        <taxon>Euteleostomi</taxon>
        <taxon>Archelosauria</taxon>
        <taxon>Testudinata</taxon>
        <taxon>Testudines</taxon>
        <taxon>Cryptodira</taxon>
        <taxon>Durocryptodira</taxon>
        <taxon>Testudinoidea</taxon>
        <taxon>Platysternidae</taxon>
        <taxon>Platysternon</taxon>
    </lineage>
</organism>
<sequence length="99" mass="11101">MMHVDCDPAASEVVTSALAGGPLLWKKFQPMHKICPCQDDDVKVNDKFTWLPKILTQLRLVEFFQDWSLRDGISFPAAHPADRGKGLGIGRSCNKFMLL</sequence>